<reference evidence="2" key="1">
    <citation type="journal article" date="2016" name="Nat. Commun.">
        <title>The channel catfish genome sequence provides insights into the evolution of scale formation in teleosts.</title>
        <authorList>
            <person name="Liu Z."/>
            <person name="Liu S."/>
            <person name="Yao J."/>
            <person name="Bao L."/>
            <person name="Zhang J."/>
            <person name="Li Y."/>
            <person name="Jiang C."/>
            <person name="Sun L."/>
            <person name="Wang R."/>
            <person name="Zhang Y."/>
            <person name="Zhou T."/>
            <person name="Zeng Q."/>
            <person name="Fu Q."/>
            <person name="Gao S."/>
            <person name="Li N."/>
            <person name="Koren S."/>
            <person name="Jiang Y."/>
            <person name="Zimin A."/>
            <person name="Xu P."/>
            <person name="Phillippy A.M."/>
            <person name="Geng X."/>
            <person name="Song L."/>
            <person name="Sun F."/>
            <person name="Li C."/>
            <person name="Wang X."/>
            <person name="Chen A."/>
            <person name="Jin Y."/>
            <person name="Yuan Z."/>
            <person name="Yang Y."/>
            <person name="Tan S."/>
            <person name="Peatman E."/>
            <person name="Lu J."/>
            <person name="Qin Z."/>
            <person name="Dunham R."/>
            <person name="Li Z."/>
            <person name="Sonstegard T."/>
            <person name="Feng J."/>
            <person name="Danzmann R.G."/>
            <person name="Schroeder S."/>
            <person name="Scheffler B."/>
            <person name="Duke M.V."/>
            <person name="Ballard L."/>
            <person name="Kucuktas H."/>
            <person name="Kaltenboeck L."/>
            <person name="Liu H."/>
            <person name="Armbruster J."/>
            <person name="Xie Y."/>
            <person name="Kirby M.L."/>
            <person name="Tian Y."/>
            <person name="Flanagan M.E."/>
            <person name="Mu W."/>
            <person name="Waldbieser G.C."/>
        </authorList>
    </citation>
    <scope>NUCLEOTIDE SEQUENCE [LARGE SCALE GENOMIC DNA]</scope>
    <source>
        <strain evidence="2">SDA103</strain>
    </source>
</reference>
<dbReference type="InterPro" id="IPR016186">
    <property type="entry name" value="C-type_lectin-like/link_sf"/>
</dbReference>
<feature type="domain" description="C-type lectin" evidence="1">
    <location>
        <begin position="25"/>
        <end position="142"/>
    </location>
</feature>
<dbReference type="InterPro" id="IPR018378">
    <property type="entry name" value="C-type_lectin_CS"/>
</dbReference>
<dbReference type="KEGG" id="ipu:108255385"/>
<dbReference type="GeneID" id="108255385"/>
<keyword evidence="2" id="KW-1185">Reference proteome</keyword>
<dbReference type="PANTHER" id="PTHR45784">
    <property type="entry name" value="C-TYPE LECTIN DOMAIN FAMILY 20 MEMBER A-RELATED"/>
    <property type="match status" value="1"/>
</dbReference>
<dbReference type="SUPFAM" id="SSF56436">
    <property type="entry name" value="C-type lectin-like"/>
    <property type="match status" value="2"/>
</dbReference>
<sequence length="330" mass="38166">MKQRLFVLLFLTGFVPCLESVNSQYFLILEEKTWTDAQAYCRANYDDLATIAGWSDLDKIKAEAQAHKFISYAWIGLYTNTSAWRWSLGNQSLGNMTDWYTYPPNSEYNEPNNANGHEECCAFNPLGWFDRSCGEQFGFVCFDNQKKGTGKYIYYSTPLTWNAAQSYCRQYHTDLTSSRDATENSIIMNTIPQNNSFNWFGLFRNSWMWSDGNNSTFMVWAQHQPKGNENCVNIRNSRGYNSPCSDVLPFFCHAVAYPRKRQIIRMKVRSDQDVNNPAVLLAILQKIQQKMNDHGIANTTLKWRETLDGEVFHKEKENTTTSRTNTTCDL</sequence>
<dbReference type="Gene3D" id="3.10.100.10">
    <property type="entry name" value="Mannose-Binding Protein A, subunit A"/>
    <property type="match status" value="2"/>
</dbReference>
<dbReference type="SMART" id="SM00034">
    <property type="entry name" value="CLECT"/>
    <property type="match status" value="2"/>
</dbReference>
<keyword evidence="3" id="KW-0675">Receptor</keyword>
<dbReference type="RefSeq" id="XP_017306813.1">
    <property type="nucleotide sequence ID" value="XM_017451324.3"/>
</dbReference>
<evidence type="ECO:0000259" key="1">
    <source>
        <dbReference type="PROSITE" id="PS50041"/>
    </source>
</evidence>
<dbReference type="OrthoDB" id="7357196at2759"/>
<dbReference type="InterPro" id="IPR001304">
    <property type="entry name" value="C-type_lectin-like"/>
</dbReference>
<accession>A0A2D0PJN8</accession>
<gene>
    <name evidence="3" type="primary">LOC108255385</name>
</gene>
<dbReference type="InterPro" id="IPR016187">
    <property type="entry name" value="CTDL_fold"/>
</dbReference>
<dbReference type="AlphaFoldDB" id="A0A2D0PJN8"/>
<name>A0A2D0PJN8_ICTPU</name>
<dbReference type="PROSITE" id="PS50041">
    <property type="entry name" value="C_TYPE_LECTIN_2"/>
    <property type="match status" value="2"/>
</dbReference>
<feature type="domain" description="C-type lectin" evidence="1">
    <location>
        <begin position="152"/>
        <end position="253"/>
    </location>
</feature>
<dbReference type="Proteomes" id="UP000221080">
    <property type="component" value="Chromosome 22"/>
</dbReference>
<organism evidence="2 3">
    <name type="scientific">Ictalurus punctatus</name>
    <name type="common">Channel catfish</name>
    <name type="synonym">Silurus punctatus</name>
    <dbReference type="NCBI Taxonomy" id="7998"/>
    <lineage>
        <taxon>Eukaryota</taxon>
        <taxon>Metazoa</taxon>
        <taxon>Chordata</taxon>
        <taxon>Craniata</taxon>
        <taxon>Vertebrata</taxon>
        <taxon>Euteleostomi</taxon>
        <taxon>Actinopterygii</taxon>
        <taxon>Neopterygii</taxon>
        <taxon>Teleostei</taxon>
        <taxon>Ostariophysi</taxon>
        <taxon>Siluriformes</taxon>
        <taxon>Ictaluridae</taxon>
        <taxon>Ictalurus</taxon>
    </lineage>
</organism>
<dbReference type="PROSITE" id="PS00615">
    <property type="entry name" value="C_TYPE_LECTIN_1"/>
    <property type="match status" value="1"/>
</dbReference>
<dbReference type="Pfam" id="PF00059">
    <property type="entry name" value="Lectin_C"/>
    <property type="match status" value="2"/>
</dbReference>
<evidence type="ECO:0000313" key="2">
    <source>
        <dbReference type="Proteomes" id="UP000221080"/>
    </source>
</evidence>
<evidence type="ECO:0000313" key="3">
    <source>
        <dbReference type="RefSeq" id="XP_017306813.1"/>
    </source>
</evidence>
<reference evidence="3" key="2">
    <citation type="submission" date="2025-08" db="UniProtKB">
        <authorList>
            <consortium name="RefSeq"/>
        </authorList>
    </citation>
    <scope>IDENTIFICATION</scope>
    <source>
        <tissue evidence="3">Blood</tissue>
    </source>
</reference>
<dbReference type="PANTHER" id="PTHR45784:SF3">
    <property type="entry name" value="C-TYPE LECTIN DOMAIN FAMILY 4 MEMBER K-LIKE-RELATED"/>
    <property type="match status" value="1"/>
</dbReference>
<proteinExistence type="predicted"/>
<protein>
    <submittedName>
        <fullName evidence="3">Macrophage mannose receptor 1</fullName>
    </submittedName>
</protein>